<reference evidence="1 2" key="1">
    <citation type="submission" date="2018-08" db="EMBL/GenBank/DDBJ databases">
        <title>Draft genome sequence of Rhodobacter sphaeroides FY.</title>
        <authorList>
            <person name="Rayyan A."/>
            <person name="Meyer T.E."/>
            <person name="Kyndt J.A."/>
        </authorList>
    </citation>
    <scope>NUCLEOTIDE SEQUENCE [LARGE SCALE GENOMIC DNA]</scope>
    <source>
        <strain evidence="1 2">FY</strain>
    </source>
</reference>
<sequence>MTPDEWQAHVTRAAALEIGTWLEARGRLHQPIASLTLGDLEAMAVNAISRWIVMQSERLHRQDWPQDDPIATLLLG</sequence>
<dbReference type="RefSeq" id="WP_119000826.1">
    <property type="nucleotide sequence ID" value="NZ_QWGP01000022.1"/>
</dbReference>
<proteinExistence type="predicted"/>
<gene>
    <name evidence="1" type="ORF">D1114_16745</name>
</gene>
<accession>A0AAX1UHK5</accession>
<organism evidence="1 2">
    <name type="scientific">Cereibacter sphaeroides</name>
    <name type="common">Rhodobacter sphaeroides</name>
    <dbReference type="NCBI Taxonomy" id="1063"/>
    <lineage>
        <taxon>Bacteria</taxon>
        <taxon>Pseudomonadati</taxon>
        <taxon>Pseudomonadota</taxon>
        <taxon>Alphaproteobacteria</taxon>
        <taxon>Rhodobacterales</taxon>
        <taxon>Paracoccaceae</taxon>
        <taxon>Cereibacter</taxon>
    </lineage>
</organism>
<dbReference type="AlphaFoldDB" id="A0AAX1UHK5"/>
<dbReference type="EMBL" id="QWGP01000022">
    <property type="protein sequence ID" value="RHZ92643.1"/>
    <property type="molecule type" value="Genomic_DNA"/>
</dbReference>
<dbReference type="Proteomes" id="UP000266305">
    <property type="component" value="Unassembled WGS sequence"/>
</dbReference>
<protein>
    <submittedName>
        <fullName evidence="1">Uncharacterized protein</fullName>
    </submittedName>
</protein>
<name>A0AAX1UHK5_CERSP</name>
<evidence type="ECO:0000313" key="2">
    <source>
        <dbReference type="Proteomes" id="UP000266305"/>
    </source>
</evidence>
<evidence type="ECO:0000313" key="1">
    <source>
        <dbReference type="EMBL" id="RHZ92643.1"/>
    </source>
</evidence>
<comment type="caution">
    <text evidence="1">The sequence shown here is derived from an EMBL/GenBank/DDBJ whole genome shotgun (WGS) entry which is preliminary data.</text>
</comment>